<reference evidence="1" key="1">
    <citation type="journal article" date="2015" name="Nature">
        <title>Complex archaea that bridge the gap between prokaryotes and eukaryotes.</title>
        <authorList>
            <person name="Spang A."/>
            <person name="Saw J.H."/>
            <person name="Jorgensen S.L."/>
            <person name="Zaremba-Niedzwiedzka K."/>
            <person name="Martijn J."/>
            <person name="Lind A.E."/>
            <person name="van Eijk R."/>
            <person name="Schleper C."/>
            <person name="Guy L."/>
            <person name="Ettema T.J."/>
        </authorList>
    </citation>
    <scope>NUCLEOTIDE SEQUENCE</scope>
</reference>
<dbReference type="AlphaFoldDB" id="A0A0F9BKC4"/>
<dbReference type="SUPFAM" id="SSF53335">
    <property type="entry name" value="S-adenosyl-L-methionine-dependent methyltransferases"/>
    <property type="match status" value="1"/>
</dbReference>
<name>A0A0F9BKC4_9ZZZZ</name>
<proteinExistence type="predicted"/>
<comment type="caution">
    <text evidence="1">The sequence shown here is derived from an EMBL/GenBank/DDBJ whole genome shotgun (WGS) entry which is preliminary data.</text>
</comment>
<evidence type="ECO:0008006" key="2">
    <source>
        <dbReference type="Google" id="ProtNLM"/>
    </source>
</evidence>
<feature type="non-terminal residue" evidence="1">
    <location>
        <position position="102"/>
    </location>
</feature>
<accession>A0A0F9BKC4</accession>
<organism evidence="1">
    <name type="scientific">marine sediment metagenome</name>
    <dbReference type="NCBI Taxonomy" id="412755"/>
    <lineage>
        <taxon>unclassified sequences</taxon>
        <taxon>metagenomes</taxon>
        <taxon>ecological metagenomes</taxon>
    </lineage>
</organism>
<protein>
    <recommendedName>
        <fullName evidence="2">Methyltransferase FkbM domain-containing protein</fullName>
    </recommendedName>
</protein>
<evidence type="ECO:0000313" key="1">
    <source>
        <dbReference type="EMBL" id="KKL14242.1"/>
    </source>
</evidence>
<dbReference type="InterPro" id="IPR029063">
    <property type="entry name" value="SAM-dependent_MTases_sf"/>
</dbReference>
<sequence length="102" mass="12016">MNRINLAFNTIKKFGLICTVKLILKHLGINRIKIFQLFKYPLTNYRFKVIFRNNFWLNFEKGVCELRIIKHFLKIIKPGQTILDIGAWDGTFTLLFSKLVGP</sequence>
<gene>
    <name evidence="1" type="ORF">LCGC14_2517670</name>
</gene>
<dbReference type="EMBL" id="LAZR01040537">
    <property type="protein sequence ID" value="KKL14242.1"/>
    <property type="molecule type" value="Genomic_DNA"/>
</dbReference>